<evidence type="ECO:0008006" key="4">
    <source>
        <dbReference type="Google" id="ProtNLM"/>
    </source>
</evidence>
<keyword evidence="1" id="KW-0812">Transmembrane</keyword>
<name>S5LZR4_9MOLU</name>
<feature type="transmembrane region" description="Helical" evidence="1">
    <location>
        <begin position="21"/>
        <end position="42"/>
    </location>
</feature>
<dbReference type="RefSeq" id="WP_020834321.1">
    <property type="nucleotide sequence ID" value="NC_021846.1"/>
</dbReference>
<accession>S5LZR4</accession>
<evidence type="ECO:0000313" key="2">
    <source>
        <dbReference type="EMBL" id="AGR41182.1"/>
    </source>
</evidence>
<dbReference type="AlphaFoldDB" id="S5LZR4"/>
<organism evidence="2 3">
    <name type="scientific">Spiroplasma taiwanense CT-1</name>
    <dbReference type="NCBI Taxonomy" id="1276220"/>
    <lineage>
        <taxon>Bacteria</taxon>
        <taxon>Bacillati</taxon>
        <taxon>Mycoplasmatota</taxon>
        <taxon>Mollicutes</taxon>
        <taxon>Entomoplasmatales</taxon>
        <taxon>Spiroplasmataceae</taxon>
        <taxon>Spiroplasma</taxon>
    </lineage>
</organism>
<evidence type="ECO:0000256" key="1">
    <source>
        <dbReference type="SAM" id="Phobius"/>
    </source>
</evidence>
<dbReference type="HOGENOM" id="CLU_933531_0_0_14"/>
<protein>
    <recommendedName>
        <fullName evidence="4">Transmembrane protein</fullName>
    </recommendedName>
</protein>
<dbReference type="KEGG" id="stai:STAIW_v1c05600"/>
<keyword evidence="1" id="KW-0472">Membrane</keyword>
<proteinExistence type="predicted"/>
<dbReference type="EMBL" id="CP005074">
    <property type="protein sequence ID" value="AGR41182.1"/>
    <property type="molecule type" value="Genomic_DNA"/>
</dbReference>
<dbReference type="PATRIC" id="fig|1276220.3.peg.571"/>
<dbReference type="Proteomes" id="UP000014984">
    <property type="component" value="Chromosome"/>
</dbReference>
<dbReference type="OrthoDB" id="390308at2"/>
<evidence type="ECO:0000313" key="3">
    <source>
        <dbReference type="Proteomes" id="UP000014984"/>
    </source>
</evidence>
<gene>
    <name evidence="2" type="ORF">STAIW_v1c05600</name>
</gene>
<keyword evidence="1" id="KW-1133">Transmembrane helix</keyword>
<reference evidence="2 3" key="1">
    <citation type="journal article" date="2013" name="Genome Biol. Evol.">
        <title>Comparison of metabolic capacities and inference of gene content evolution in mosquito-associated Spiroplasma diminutum and S. taiwanense.</title>
        <authorList>
            <person name="Lo W.S."/>
            <person name="Ku C."/>
            <person name="Chen L.L."/>
            <person name="Chang T.H."/>
            <person name="Kuo C.H."/>
        </authorList>
    </citation>
    <scope>NUCLEOTIDE SEQUENCE [LARGE SCALE GENOMIC DNA]</scope>
    <source>
        <strain evidence="2">CT-1</strain>
    </source>
</reference>
<sequence>MFKKISLNSLFKKFSTKSKKIMGISILTSVSFFWLLSLILTIPGMGIQSLQFISSVEKQITKIMPKNKFVVDPNYSLYETVMDSAIRSSYIADAVSTINHNDAEDMAQHRKVYEDFANNWFNNKWGEKIKNKEQIDLYDVGLDVIEFDQEIAKLYHSYGFVNTGIQWMFHKNGMKEIFSDSVSTMALNNQTIIDQEIYNKTVKSEIGMTGLSVSYSPGTMILNNKVWFLNQQIESLKFILNLPIKPFMDKTLTKDTLNNLEVTVDDLFVPNFLAGMHLAQAGSIMFIIALIIVIPGLIIGTVAILEYKKEK</sequence>
<dbReference type="STRING" id="1276220.STAIW_v1c05600"/>
<keyword evidence="3" id="KW-1185">Reference proteome</keyword>
<feature type="transmembrane region" description="Helical" evidence="1">
    <location>
        <begin position="284"/>
        <end position="305"/>
    </location>
</feature>